<keyword evidence="2" id="KW-0238">DNA-binding</keyword>
<dbReference type="STRING" id="4558.A0A1Z5RDH8"/>
<feature type="region of interest" description="Disordered" evidence="5">
    <location>
        <begin position="199"/>
        <end position="224"/>
    </location>
</feature>
<gene>
    <name evidence="7" type="ORF">SORBI_3006G118200</name>
</gene>
<organism evidence="7 8">
    <name type="scientific">Sorghum bicolor</name>
    <name type="common">Sorghum</name>
    <name type="synonym">Sorghum vulgare</name>
    <dbReference type="NCBI Taxonomy" id="4558"/>
    <lineage>
        <taxon>Eukaryota</taxon>
        <taxon>Viridiplantae</taxon>
        <taxon>Streptophyta</taxon>
        <taxon>Embryophyta</taxon>
        <taxon>Tracheophyta</taxon>
        <taxon>Spermatophyta</taxon>
        <taxon>Magnoliopsida</taxon>
        <taxon>Liliopsida</taxon>
        <taxon>Poales</taxon>
        <taxon>Poaceae</taxon>
        <taxon>PACMAD clade</taxon>
        <taxon>Panicoideae</taxon>
        <taxon>Andropogonodae</taxon>
        <taxon>Andropogoneae</taxon>
        <taxon>Sorghinae</taxon>
        <taxon>Sorghum</taxon>
    </lineage>
</organism>
<dbReference type="InterPro" id="IPR036093">
    <property type="entry name" value="NAC_dom_sf"/>
</dbReference>
<protein>
    <recommendedName>
        <fullName evidence="6">NAC domain-containing protein</fullName>
    </recommendedName>
</protein>
<feature type="domain" description="NAC" evidence="6">
    <location>
        <begin position="26"/>
        <end position="191"/>
    </location>
</feature>
<dbReference type="PANTHER" id="PTHR31719">
    <property type="entry name" value="NAC TRANSCRIPTION FACTOR 56"/>
    <property type="match status" value="1"/>
</dbReference>
<evidence type="ECO:0000256" key="2">
    <source>
        <dbReference type="ARBA" id="ARBA00023125"/>
    </source>
</evidence>
<evidence type="ECO:0000313" key="7">
    <source>
        <dbReference type="EMBL" id="OQU81788.1"/>
    </source>
</evidence>
<keyword evidence="3" id="KW-0804">Transcription</keyword>
<reference evidence="8" key="2">
    <citation type="journal article" date="2018" name="Plant J.">
        <title>The Sorghum bicolor reference genome: improved assembly, gene annotations, a transcriptome atlas, and signatures of genome organization.</title>
        <authorList>
            <person name="McCormick R.F."/>
            <person name="Truong S.K."/>
            <person name="Sreedasyam A."/>
            <person name="Jenkins J."/>
            <person name="Shu S."/>
            <person name="Sims D."/>
            <person name="Kennedy M."/>
            <person name="Amirebrahimi M."/>
            <person name="Weers B.D."/>
            <person name="McKinley B."/>
            <person name="Mattison A."/>
            <person name="Morishige D.T."/>
            <person name="Grimwood J."/>
            <person name="Schmutz J."/>
            <person name="Mullet J.E."/>
        </authorList>
    </citation>
    <scope>NUCLEOTIDE SEQUENCE [LARGE SCALE GENOMIC DNA]</scope>
    <source>
        <strain evidence="8">cv. BTx623</strain>
    </source>
</reference>
<dbReference type="GO" id="GO:0006355">
    <property type="term" value="P:regulation of DNA-templated transcription"/>
    <property type="evidence" value="ECO:0007669"/>
    <property type="project" value="InterPro"/>
</dbReference>
<evidence type="ECO:0000259" key="6">
    <source>
        <dbReference type="PROSITE" id="PS51005"/>
    </source>
</evidence>
<feature type="compositionally biased region" description="Polar residues" evidence="5">
    <location>
        <begin position="1"/>
        <end position="12"/>
    </location>
</feature>
<feature type="compositionally biased region" description="Acidic residues" evidence="5">
    <location>
        <begin position="209"/>
        <end position="221"/>
    </location>
</feature>
<dbReference type="Pfam" id="PF02365">
    <property type="entry name" value="NAM"/>
    <property type="match status" value="1"/>
</dbReference>
<dbReference type="Proteomes" id="UP000000768">
    <property type="component" value="Chromosome 6"/>
</dbReference>
<dbReference type="PROSITE" id="PS51005">
    <property type="entry name" value="NAC"/>
    <property type="match status" value="1"/>
</dbReference>
<dbReference type="EMBL" id="CM000765">
    <property type="protein sequence ID" value="OQU81788.1"/>
    <property type="molecule type" value="Genomic_DNA"/>
</dbReference>
<keyword evidence="4" id="KW-0539">Nucleus</keyword>
<sequence length="240" mass="26611">MAQTPEGTTTAPVQAPDRVPRPMLKLPAGFVFQPKARSLLEDHLIARARDGAIKDPYEDTIADGVDVYAVRPEALPFPRRNRGLHGHVWAYFFATQPAGAEGSGAEDDDDVREVAAGGCWRQYGGDKEYRGRDGEVYAFRRRFAFHQAGPRRKKTVWRMKEFRLKETAPRFRGVVFHPDAKGLVIWKVSNQVIPEEEPAVDYYGNGGMNDDEEEEDEDEEIGPVAITVGDAAAAAPDALA</sequence>
<dbReference type="SUPFAM" id="SSF101941">
    <property type="entry name" value="NAC domain"/>
    <property type="match status" value="1"/>
</dbReference>
<dbReference type="eggNOG" id="ENOG502R3Q0">
    <property type="taxonomic scope" value="Eukaryota"/>
</dbReference>
<dbReference type="InParanoid" id="A0A1Z5RDH8"/>
<dbReference type="FunCoup" id="A0A1Z5RDH8">
    <property type="interactions" value="213"/>
</dbReference>
<dbReference type="GO" id="GO:0003677">
    <property type="term" value="F:DNA binding"/>
    <property type="evidence" value="ECO:0007669"/>
    <property type="project" value="UniProtKB-KW"/>
</dbReference>
<feature type="region of interest" description="Disordered" evidence="5">
    <location>
        <begin position="1"/>
        <end position="20"/>
    </location>
</feature>
<dbReference type="Gene3D" id="2.170.150.80">
    <property type="entry name" value="NAC domain"/>
    <property type="match status" value="1"/>
</dbReference>
<dbReference type="OMA" id="HVWAYFF"/>
<evidence type="ECO:0000256" key="3">
    <source>
        <dbReference type="ARBA" id="ARBA00023163"/>
    </source>
</evidence>
<evidence type="ECO:0000256" key="1">
    <source>
        <dbReference type="ARBA" id="ARBA00023015"/>
    </source>
</evidence>
<proteinExistence type="predicted"/>
<evidence type="ECO:0000256" key="4">
    <source>
        <dbReference type="ARBA" id="ARBA00023242"/>
    </source>
</evidence>
<dbReference type="AlphaFoldDB" id="A0A1Z5RDH8"/>
<evidence type="ECO:0000313" key="8">
    <source>
        <dbReference type="Proteomes" id="UP000000768"/>
    </source>
</evidence>
<dbReference type="InterPro" id="IPR003441">
    <property type="entry name" value="NAC-dom"/>
</dbReference>
<dbReference type="PANTHER" id="PTHR31719:SF94">
    <property type="entry name" value="PROTEIN ATAF2"/>
    <property type="match status" value="1"/>
</dbReference>
<evidence type="ECO:0000256" key="5">
    <source>
        <dbReference type="SAM" id="MobiDB-lite"/>
    </source>
</evidence>
<reference evidence="7 8" key="1">
    <citation type="journal article" date="2009" name="Nature">
        <title>The Sorghum bicolor genome and the diversification of grasses.</title>
        <authorList>
            <person name="Paterson A.H."/>
            <person name="Bowers J.E."/>
            <person name="Bruggmann R."/>
            <person name="Dubchak I."/>
            <person name="Grimwood J."/>
            <person name="Gundlach H."/>
            <person name="Haberer G."/>
            <person name="Hellsten U."/>
            <person name="Mitros T."/>
            <person name="Poliakov A."/>
            <person name="Schmutz J."/>
            <person name="Spannagl M."/>
            <person name="Tang H."/>
            <person name="Wang X."/>
            <person name="Wicker T."/>
            <person name="Bharti A.K."/>
            <person name="Chapman J."/>
            <person name="Feltus F.A."/>
            <person name="Gowik U."/>
            <person name="Grigoriev I.V."/>
            <person name="Lyons E."/>
            <person name="Maher C.A."/>
            <person name="Martis M."/>
            <person name="Narechania A."/>
            <person name="Otillar R.P."/>
            <person name="Penning B.W."/>
            <person name="Salamov A.A."/>
            <person name="Wang Y."/>
            <person name="Zhang L."/>
            <person name="Carpita N.C."/>
            <person name="Freeling M."/>
            <person name="Gingle A.R."/>
            <person name="Hash C.T."/>
            <person name="Keller B."/>
            <person name="Klein P."/>
            <person name="Kresovich S."/>
            <person name="McCann M.C."/>
            <person name="Ming R."/>
            <person name="Peterson D.G."/>
            <person name="Mehboob-ur-Rahman"/>
            <person name="Ware D."/>
            <person name="Westhoff P."/>
            <person name="Mayer K.F."/>
            <person name="Messing J."/>
            <person name="Rokhsar D.S."/>
        </authorList>
    </citation>
    <scope>NUCLEOTIDE SEQUENCE [LARGE SCALE GENOMIC DNA]</scope>
    <source>
        <strain evidence="8">cv. BTx623</strain>
    </source>
</reference>
<accession>A0A1Z5RDH8</accession>
<name>A0A1Z5RDH8_SORBI</name>
<keyword evidence="8" id="KW-1185">Reference proteome</keyword>
<keyword evidence="1" id="KW-0805">Transcription regulation</keyword>
<dbReference type="Gramene" id="OQU81788">
    <property type="protein sequence ID" value="OQU81788"/>
    <property type="gene ID" value="SORBI_3006G118200"/>
</dbReference>